<gene>
    <name evidence="1" type="ORF">Cgig2_002031</name>
</gene>
<reference evidence="1" key="1">
    <citation type="submission" date="2022-04" db="EMBL/GenBank/DDBJ databases">
        <title>Carnegiea gigantea Genome sequencing and assembly v2.</title>
        <authorList>
            <person name="Copetti D."/>
            <person name="Sanderson M.J."/>
            <person name="Burquez A."/>
            <person name="Wojciechowski M.F."/>
        </authorList>
    </citation>
    <scope>NUCLEOTIDE SEQUENCE</scope>
    <source>
        <strain evidence="1">SGP5-SGP5p</strain>
        <tissue evidence="1">Aerial part</tissue>
    </source>
</reference>
<evidence type="ECO:0000313" key="1">
    <source>
        <dbReference type="EMBL" id="KAJ8420090.1"/>
    </source>
</evidence>
<name>A0A9Q1GJ91_9CARY</name>
<dbReference type="PANTHER" id="PTHR35218">
    <property type="entry name" value="RNASE H DOMAIN-CONTAINING PROTEIN"/>
    <property type="match status" value="1"/>
</dbReference>
<sequence>MAPLPREDNQEECREHIRQHQPLIIVLLETPISGTLADKVCRKSGYDRWYRIETQGFQGAVYASPHSHKREGLWTNIQEFGAMPWLLVGDFNKTISLDERNHGKSEMVRHCIRFKHWIENNEFIDLGFSGLKFTWIKGNTLETQKCARLDRALCNAVEMIRDGDHNTRYFHTSTIILEDSITSRNCKTMMALGWWSQIKLVKWLELFSKACLLRINIKA</sequence>
<dbReference type="OrthoDB" id="1000931at2759"/>
<comment type="caution">
    <text evidence="1">The sequence shown here is derived from an EMBL/GenBank/DDBJ whole genome shotgun (WGS) entry which is preliminary data.</text>
</comment>
<evidence type="ECO:0008006" key="3">
    <source>
        <dbReference type="Google" id="ProtNLM"/>
    </source>
</evidence>
<dbReference type="AlphaFoldDB" id="A0A9Q1GJ91"/>
<organism evidence="1 2">
    <name type="scientific">Carnegiea gigantea</name>
    <dbReference type="NCBI Taxonomy" id="171969"/>
    <lineage>
        <taxon>Eukaryota</taxon>
        <taxon>Viridiplantae</taxon>
        <taxon>Streptophyta</taxon>
        <taxon>Embryophyta</taxon>
        <taxon>Tracheophyta</taxon>
        <taxon>Spermatophyta</taxon>
        <taxon>Magnoliopsida</taxon>
        <taxon>eudicotyledons</taxon>
        <taxon>Gunneridae</taxon>
        <taxon>Pentapetalae</taxon>
        <taxon>Caryophyllales</taxon>
        <taxon>Cactineae</taxon>
        <taxon>Cactaceae</taxon>
        <taxon>Cactoideae</taxon>
        <taxon>Echinocereeae</taxon>
        <taxon>Carnegiea</taxon>
    </lineage>
</organism>
<dbReference type="InterPro" id="IPR036691">
    <property type="entry name" value="Endo/exonu/phosph_ase_sf"/>
</dbReference>
<evidence type="ECO:0000313" key="2">
    <source>
        <dbReference type="Proteomes" id="UP001153076"/>
    </source>
</evidence>
<dbReference type="SUPFAM" id="SSF56219">
    <property type="entry name" value="DNase I-like"/>
    <property type="match status" value="1"/>
</dbReference>
<dbReference type="PANTHER" id="PTHR35218:SF9">
    <property type="entry name" value="ENDONUCLEASE_EXONUCLEASE_PHOSPHATASE DOMAIN-CONTAINING PROTEIN"/>
    <property type="match status" value="1"/>
</dbReference>
<keyword evidence="2" id="KW-1185">Reference proteome</keyword>
<dbReference type="Proteomes" id="UP001153076">
    <property type="component" value="Unassembled WGS sequence"/>
</dbReference>
<dbReference type="Gene3D" id="3.60.10.10">
    <property type="entry name" value="Endonuclease/exonuclease/phosphatase"/>
    <property type="match status" value="1"/>
</dbReference>
<proteinExistence type="predicted"/>
<dbReference type="EMBL" id="JAKOGI010003885">
    <property type="protein sequence ID" value="KAJ8420090.1"/>
    <property type="molecule type" value="Genomic_DNA"/>
</dbReference>
<protein>
    <recommendedName>
        <fullName evidence="3">Endonuclease/exonuclease/phosphatase domain-containing protein</fullName>
    </recommendedName>
</protein>
<accession>A0A9Q1GJ91</accession>